<evidence type="ECO:0000313" key="9">
    <source>
        <dbReference type="Proteomes" id="UP000199532"/>
    </source>
</evidence>
<comment type="similarity">
    <text evidence="2">Belongs to the SusD family.</text>
</comment>
<evidence type="ECO:0000256" key="5">
    <source>
        <dbReference type="ARBA" id="ARBA00023237"/>
    </source>
</evidence>
<feature type="domain" description="SusD-like N-terminal" evidence="7">
    <location>
        <begin position="62"/>
        <end position="228"/>
    </location>
</feature>
<dbReference type="SUPFAM" id="SSF48452">
    <property type="entry name" value="TPR-like"/>
    <property type="match status" value="1"/>
</dbReference>
<dbReference type="Pfam" id="PF14322">
    <property type="entry name" value="SusD-like_3"/>
    <property type="match status" value="1"/>
</dbReference>
<evidence type="ECO:0000259" key="6">
    <source>
        <dbReference type="Pfam" id="PF07980"/>
    </source>
</evidence>
<sequence>MKNTKQIIFTALLGFCLSTISCKEDFLDNEIKNRLTDETQWTSEGNADIFLNDIYHDLSNKWNSPENLDNFTDDNDAGFYWRSYSWKQGIVDPSVNQGSPMDQEYNTSATVSNTTNHATDYATWSAGYYKIRKCNLFLEKITENAANFSETYIRQRTDEVRFLRAYLYSELFMHIGGLPILTKTLDRNTMAKEELYNKRNTFEETFNFITSELDAIVKNKALPVKYNNGDANAGRSTLGAALALKGWLELYAASPAFNTANPPAGADPNKMISFGNNDPERWKKAVATNKQFMDTYGGTYGLFPDVSALWWEKNEYNSEVIWDRQIVAVIMGSNYEQYGGPVWIDGVYYTWGNYDPTQELVDQFAMANGKPISDPTSGYDPQNPYVNREKRFYDFIVYDGAPYKQDWMAKVDTIYTRIDKVKPSKNQIDFGTDDVSNTGYYFKKKINPLKPRGGASSGQNYIYYRYAEVLLNYAEAQNEVAGADASVYSAINAIRKRSALPDLPAGLSKDEMRQAIRRERRIELCFESKRFYDIIRWVVAEDVMNKDLHGMKITNTSPNDNKGKWVYEVVGLNHPHVFHKKMYMNPVPQSVRDQNKEIVQNPGYQ</sequence>
<keyword evidence="3" id="KW-0732">Signal</keyword>
<dbReference type="RefSeq" id="WP_090334833.1">
    <property type="nucleotide sequence ID" value="NZ_FNXY01000003.1"/>
</dbReference>
<dbReference type="Pfam" id="PF07980">
    <property type="entry name" value="SusD_RagB"/>
    <property type="match status" value="1"/>
</dbReference>
<reference evidence="8 9" key="1">
    <citation type="submission" date="2016-10" db="EMBL/GenBank/DDBJ databases">
        <authorList>
            <person name="de Groot N.N."/>
        </authorList>
    </citation>
    <scope>NUCLEOTIDE SEQUENCE [LARGE SCALE GENOMIC DNA]</scope>
    <source>
        <strain evidence="8 9">DSM 19938</strain>
    </source>
</reference>
<keyword evidence="9" id="KW-1185">Reference proteome</keyword>
<name>A0A1H6T2U4_9BACT</name>
<dbReference type="OrthoDB" id="621018at2"/>
<evidence type="ECO:0000313" key="8">
    <source>
        <dbReference type="EMBL" id="SEI70590.1"/>
    </source>
</evidence>
<dbReference type="EMBL" id="FNXY01000003">
    <property type="protein sequence ID" value="SEI70590.1"/>
    <property type="molecule type" value="Genomic_DNA"/>
</dbReference>
<protein>
    <submittedName>
        <fullName evidence="8">Starch-binding associating with outer membrane</fullName>
    </submittedName>
</protein>
<evidence type="ECO:0000256" key="2">
    <source>
        <dbReference type="ARBA" id="ARBA00006275"/>
    </source>
</evidence>
<evidence type="ECO:0000256" key="3">
    <source>
        <dbReference type="ARBA" id="ARBA00022729"/>
    </source>
</evidence>
<dbReference type="STRING" id="408657.SAMN04487995_1799"/>
<evidence type="ECO:0000256" key="1">
    <source>
        <dbReference type="ARBA" id="ARBA00004442"/>
    </source>
</evidence>
<evidence type="ECO:0000256" key="4">
    <source>
        <dbReference type="ARBA" id="ARBA00023136"/>
    </source>
</evidence>
<keyword evidence="4" id="KW-0472">Membrane</keyword>
<dbReference type="InterPro" id="IPR033985">
    <property type="entry name" value="SusD-like_N"/>
</dbReference>
<organism evidence="8 9">
    <name type="scientific">Dyadobacter koreensis</name>
    <dbReference type="NCBI Taxonomy" id="408657"/>
    <lineage>
        <taxon>Bacteria</taxon>
        <taxon>Pseudomonadati</taxon>
        <taxon>Bacteroidota</taxon>
        <taxon>Cytophagia</taxon>
        <taxon>Cytophagales</taxon>
        <taxon>Spirosomataceae</taxon>
        <taxon>Dyadobacter</taxon>
    </lineage>
</organism>
<evidence type="ECO:0000259" key="7">
    <source>
        <dbReference type="Pfam" id="PF14322"/>
    </source>
</evidence>
<proteinExistence type="inferred from homology"/>
<dbReference type="Proteomes" id="UP000199532">
    <property type="component" value="Unassembled WGS sequence"/>
</dbReference>
<dbReference type="InterPro" id="IPR012944">
    <property type="entry name" value="SusD_RagB_dom"/>
</dbReference>
<dbReference type="GO" id="GO:0009279">
    <property type="term" value="C:cell outer membrane"/>
    <property type="evidence" value="ECO:0007669"/>
    <property type="project" value="UniProtKB-SubCell"/>
</dbReference>
<comment type="subcellular location">
    <subcellularLocation>
        <location evidence="1">Cell outer membrane</location>
    </subcellularLocation>
</comment>
<gene>
    <name evidence="8" type="ORF">SAMN04487995_1799</name>
</gene>
<accession>A0A1H6T2U4</accession>
<dbReference type="InterPro" id="IPR011990">
    <property type="entry name" value="TPR-like_helical_dom_sf"/>
</dbReference>
<dbReference type="PROSITE" id="PS51257">
    <property type="entry name" value="PROKAR_LIPOPROTEIN"/>
    <property type="match status" value="1"/>
</dbReference>
<feature type="domain" description="RagB/SusD" evidence="6">
    <location>
        <begin position="319"/>
        <end position="604"/>
    </location>
</feature>
<dbReference type="Gene3D" id="1.25.40.390">
    <property type="match status" value="1"/>
</dbReference>
<keyword evidence="5" id="KW-0998">Cell outer membrane</keyword>
<dbReference type="AlphaFoldDB" id="A0A1H6T2U4"/>